<accession>A0ABY7MA05</accession>
<dbReference type="Proteomes" id="UP001212803">
    <property type="component" value="Chromosome"/>
</dbReference>
<protein>
    <submittedName>
        <fullName evidence="1">Uncharacterized protein</fullName>
    </submittedName>
</protein>
<keyword evidence="2" id="KW-1185">Reference proteome</keyword>
<organism evidence="1 2">
    <name type="scientific">Tepidiforma flava</name>
    <dbReference type="NCBI Taxonomy" id="3004094"/>
    <lineage>
        <taxon>Bacteria</taxon>
        <taxon>Bacillati</taxon>
        <taxon>Chloroflexota</taxon>
        <taxon>Tepidiformia</taxon>
        <taxon>Tepidiformales</taxon>
        <taxon>Tepidiformaceae</taxon>
        <taxon>Tepidiforma</taxon>
    </lineage>
</organism>
<reference evidence="1 2" key="1">
    <citation type="journal article" date="2023" name="ISME J.">
        <title>Thermophilic Dehalococcoidia with unusual traits shed light on an unexpected past.</title>
        <authorList>
            <person name="Palmer M."/>
            <person name="Covington J.K."/>
            <person name="Zhou E.M."/>
            <person name="Thomas S.C."/>
            <person name="Habib N."/>
            <person name="Seymour C.O."/>
            <person name="Lai D."/>
            <person name="Johnston J."/>
            <person name="Hashimi A."/>
            <person name="Jiao J.Y."/>
            <person name="Muok A.R."/>
            <person name="Liu L."/>
            <person name="Xian W.D."/>
            <person name="Zhi X.Y."/>
            <person name="Li M.M."/>
            <person name="Silva L.P."/>
            <person name="Bowen B.P."/>
            <person name="Louie K."/>
            <person name="Briegel A."/>
            <person name="Pett-Ridge J."/>
            <person name="Weber P.K."/>
            <person name="Tocheva E.I."/>
            <person name="Woyke T."/>
            <person name="Northen T.R."/>
            <person name="Mayali X."/>
            <person name="Li W.J."/>
            <person name="Hedlund B.P."/>
        </authorList>
    </citation>
    <scope>NUCLEOTIDE SEQUENCE [LARGE SCALE GENOMIC DNA]</scope>
    <source>
        <strain evidence="1 2">YIM 72310</strain>
    </source>
</reference>
<sequence>MDRVLVLVPADAPADLAWPGAEVHRYSSPLDIPGLLSSCPLPAILVCDGIGPAHAARVADAVRAHGAPVVAVSSQPWDGETPDPIAAACRGIVAGFGYAAVARLLPLVAPAG</sequence>
<evidence type="ECO:0000313" key="1">
    <source>
        <dbReference type="EMBL" id="WBL36838.1"/>
    </source>
</evidence>
<dbReference type="RefSeq" id="WP_270057355.1">
    <property type="nucleotide sequence ID" value="NZ_CP115149.1"/>
</dbReference>
<proteinExistence type="predicted"/>
<evidence type="ECO:0000313" key="2">
    <source>
        <dbReference type="Proteomes" id="UP001212803"/>
    </source>
</evidence>
<dbReference type="EMBL" id="CP115149">
    <property type="protein sequence ID" value="WBL36838.1"/>
    <property type="molecule type" value="Genomic_DNA"/>
</dbReference>
<name>A0ABY7MA05_9CHLR</name>
<gene>
    <name evidence="1" type="ORF">O0235_04575</name>
</gene>